<dbReference type="Gene3D" id="3.40.1170.60">
    <property type="match status" value="1"/>
</dbReference>
<gene>
    <name evidence="7" type="ORF">JHT90_06505</name>
</gene>
<dbReference type="KEGG" id="eaz:JHT90_06505"/>
<dbReference type="PANTHER" id="PTHR11076">
    <property type="entry name" value="DNA REPAIR POLYMERASE UMUC / TRANSFERASE FAMILY MEMBER"/>
    <property type="match status" value="1"/>
</dbReference>
<dbReference type="GO" id="GO:0005829">
    <property type="term" value="C:cytosol"/>
    <property type="evidence" value="ECO:0007669"/>
    <property type="project" value="TreeGrafter"/>
</dbReference>
<feature type="domain" description="UmuC" evidence="6">
    <location>
        <begin position="2"/>
        <end position="183"/>
    </location>
</feature>
<dbReference type="Gene3D" id="3.30.70.270">
    <property type="match status" value="1"/>
</dbReference>
<dbReference type="InterPro" id="IPR050116">
    <property type="entry name" value="DNA_polymerase-Y"/>
</dbReference>
<evidence type="ECO:0000256" key="2">
    <source>
        <dbReference type="ARBA" id="ARBA00022763"/>
    </source>
</evidence>
<dbReference type="Proteomes" id="UP000595278">
    <property type="component" value="Chromosome"/>
</dbReference>
<keyword evidence="2" id="KW-0227">DNA damage</keyword>
<evidence type="ECO:0000256" key="5">
    <source>
        <dbReference type="ARBA" id="ARBA00023236"/>
    </source>
</evidence>
<keyword evidence="4" id="KW-0234">DNA repair</keyword>
<evidence type="ECO:0000256" key="1">
    <source>
        <dbReference type="ARBA" id="ARBA00010945"/>
    </source>
</evidence>
<dbReference type="GO" id="GO:0006281">
    <property type="term" value="P:DNA repair"/>
    <property type="evidence" value="ECO:0007669"/>
    <property type="project" value="UniProtKB-KW"/>
</dbReference>
<comment type="similarity">
    <text evidence="1">Belongs to the DNA polymerase type-Y family.</text>
</comment>
<dbReference type="GO" id="GO:0009432">
    <property type="term" value="P:SOS response"/>
    <property type="evidence" value="ECO:0007669"/>
    <property type="project" value="UniProtKB-KW"/>
</dbReference>
<dbReference type="InterPro" id="IPR017961">
    <property type="entry name" value="DNA_pol_Y-fam_little_finger"/>
</dbReference>
<dbReference type="Pfam" id="PF11799">
    <property type="entry name" value="IMS_C"/>
    <property type="match status" value="1"/>
</dbReference>
<name>A0A974NHV4_9GAMM</name>
<evidence type="ECO:0000259" key="6">
    <source>
        <dbReference type="PROSITE" id="PS50173"/>
    </source>
</evidence>
<evidence type="ECO:0000313" key="7">
    <source>
        <dbReference type="EMBL" id="QQP86890.1"/>
    </source>
</evidence>
<dbReference type="SUPFAM" id="SSF56672">
    <property type="entry name" value="DNA/RNA polymerases"/>
    <property type="match status" value="1"/>
</dbReference>
<sequence>MIGLIDCNNFYASCERVFNPKLEGKPIGILSNNDGCVIARSNEIKPLVPMGMPAFKISPDIRKHITLLSSNYELYGDMSRRVFNTINEEVSDLEIYSIDEAFIHLLAYANPVDYCKHLRKIIKRNTGIPVSIGLSSSKTLAKLANHVAKKNPEYEGVCLLNADDTLLDDLLKELPTSEIWGVGSRIATKLLSLGIETAWQLREADLKYIRKHFSVLLERTILELRGVSCIELDDFETPKKNIMTSRSLSHTTSNLYYLSQAIRLHVNRGAEKLRKQNSVAQAVMVFLKTNRFQESHPQYNPSIVIPLPFPTDDTSVIANTAKEGLKAIYRKNYLFMKTGIMLLDLIDKDRMQLDLFNSSQPVEKQSRDKLMGTIDKINSKMGRGTIQVGCTKASANTSIKRNFLSKRFTTRWNELPVVKV</sequence>
<proteinExistence type="inferred from homology"/>
<dbReference type="GO" id="GO:0003887">
    <property type="term" value="F:DNA-directed DNA polymerase activity"/>
    <property type="evidence" value="ECO:0007669"/>
    <property type="project" value="TreeGrafter"/>
</dbReference>
<dbReference type="Pfam" id="PF13438">
    <property type="entry name" value="DUF4113"/>
    <property type="match status" value="1"/>
</dbReference>
<dbReference type="GO" id="GO:0042276">
    <property type="term" value="P:error-prone translesion synthesis"/>
    <property type="evidence" value="ECO:0007669"/>
    <property type="project" value="TreeGrafter"/>
</dbReference>
<organism evidence="7 8">
    <name type="scientific">Entomomonas asaccharolytica</name>
    <dbReference type="NCBI Taxonomy" id="2785331"/>
    <lineage>
        <taxon>Bacteria</taxon>
        <taxon>Pseudomonadati</taxon>
        <taxon>Pseudomonadota</taxon>
        <taxon>Gammaproteobacteria</taxon>
        <taxon>Pseudomonadales</taxon>
        <taxon>Pseudomonadaceae</taxon>
        <taxon>Entomomonas</taxon>
    </lineage>
</organism>
<dbReference type="EMBL" id="CP067393">
    <property type="protein sequence ID" value="QQP86890.1"/>
    <property type="molecule type" value="Genomic_DNA"/>
</dbReference>
<keyword evidence="3" id="KW-0741">SOS mutagenesis</keyword>
<dbReference type="GO" id="GO:0003684">
    <property type="term" value="F:damaged DNA binding"/>
    <property type="evidence" value="ECO:0007669"/>
    <property type="project" value="InterPro"/>
</dbReference>
<dbReference type="Gene3D" id="1.10.150.20">
    <property type="entry name" value="5' to 3' exonuclease, C-terminal subdomain"/>
    <property type="match status" value="1"/>
</dbReference>
<dbReference type="InterPro" id="IPR043128">
    <property type="entry name" value="Rev_trsase/Diguanyl_cyclase"/>
</dbReference>
<dbReference type="PANTHER" id="PTHR11076:SF34">
    <property type="entry name" value="PROTEIN UMUC"/>
    <property type="match status" value="1"/>
</dbReference>
<dbReference type="Pfam" id="PF00817">
    <property type="entry name" value="IMS"/>
    <property type="match status" value="1"/>
</dbReference>
<evidence type="ECO:0000313" key="8">
    <source>
        <dbReference type="Proteomes" id="UP000595278"/>
    </source>
</evidence>
<reference evidence="7 8" key="1">
    <citation type="submission" date="2021-01" db="EMBL/GenBank/DDBJ databases">
        <title>Entomomonas sp. F2A isolated from a house cricket (Acheta domesticus).</title>
        <authorList>
            <person name="Spergser J."/>
            <person name="Busse H.-J."/>
        </authorList>
    </citation>
    <scope>NUCLEOTIDE SEQUENCE [LARGE SCALE GENOMIC DNA]</scope>
    <source>
        <strain evidence="7 8">F2A</strain>
    </source>
</reference>
<dbReference type="RefSeq" id="WP_201095361.1">
    <property type="nucleotide sequence ID" value="NZ_CP067393.1"/>
</dbReference>
<keyword evidence="5" id="KW-0742">SOS response</keyword>
<protein>
    <submittedName>
        <fullName evidence="7">Y-family DNA polymerase</fullName>
    </submittedName>
</protein>
<accession>A0A974NHV4</accession>
<dbReference type="CDD" id="cd01700">
    <property type="entry name" value="PolY_Pol_V_umuC"/>
    <property type="match status" value="1"/>
</dbReference>
<evidence type="ECO:0000256" key="4">
    <source>
        <dbReference type="ARBA" id="ARBA00023204"/>
    </source>
</evidence>
<evidence type="ECO:0000256" key="3">
    <source>
        <dbReference type="ARBA" id="ARBA00023199"/>
    </source>
</evidence>
<keyword evidence="8" id="KW-1185">Reference proteome</keyword>
<dbReference type="InterPro" id="IPR025188">
    <property type="entry name" value="DUF4113"/>
</dbReference>
<dbReference type="AlphaFoldDB" id="A0A974NHV4"/>
<dbReference type="InterPro" id="IPR043502">
    <property type="entry name" value="DNA/RNA_pol_sf"/>
</dbReference>
<dbReference type="InterPro" id="IPR001126">
    <property type="entry name" value="UmuC"/>
</dbReference>
<dbReference type="PROSITE" id="PS50173">
    <property type="entry name" value="UMUC"/>
    <property type="match status" value="1"/>
</dbReference>